<sequence length="309" mass="34854">MNRITQYFQQVNVDDSESLEWEVVSSTLCRYLEPFIGTSPIVCYIGVTSEVIINMFRFILGEDVKLVILDPNPQAVRHESDSVVIVTGNEGSQDSYNELMVSADNPDIIVDSGSHLNRHQIQNFETLFPWLNAGGVYVTTGTHSSYVKKYGGGLDEPQSFMALVFSLINRMHAIHVKRDPSPNKRGNINEDIFTSTLESVAVADSIFVAEKTKTCRKRAEVERARSTLHAERKRRIRRDQGQDRSMNKLSRRKSVTMTMTDDPITDNDTMTSGSGADEDVIDTTTVQVKRKSKNKIKNIFKRLSKGKNN</sequence>
<dbReference type="InterPro" id="IPR029063">
    <property type="entry name" value="SAM-dependent_MTases_sf"/>
</dbReference>
<proteinExistence type="predicted"/>
<dbReference type="EMBL" id="MN739195">
    <property type="protein sequence ID" value="QHS93024.1"/>
    <property type="molecule type" value="Genomic_DNA"/>
</dbReference>
<evidence type="ECO:0008006" key="3">
    <source>
        <dbReference type="Google" id="ProtNLM"/>
    </source>
</evidence>
<name>A0A6C0BMY3_9ZZZZ</name>
<reference evidence="2" key="1">
    <citation type="journal article" date="2020" name="Nature">
        <title>Giant virus diversity and host interactions through global metagenomics.</title>
        <authorList>
            <person name="Schulz F."/>
            <person name="Roux S."/>
            <person name="Paez-Espino D."/>
            <person name="Jungbluth S."/>
            <person name="Walsh D.A."/>
            <person name="Denef V.J."/>
            <person name="McMahon K.D."/>
            <person name="Konstantinidis K.T."/>
            <person name="Eloe-Fadrosh E.A."/>
            <person name="Kyrpides N.C."/>
            <person name="Woyke T."/>
        </authorList>
    </citation>
    <scope>NUCLEOTIDE SEQUENCE</scope>
    <source>
        <strain evidence="2">GVMAG-M-3300017651-5</strain>
    </source>
</reference>
<organism evidence="2">
    <name type="scientific">viral metagenome</name>
    <dbReference type="NCBI Taxonomy" id="1070528"/>
    <lineage>
        <taxon>unclassified sequences</taxon>
        <taxon>metagenomes</taxon>
        <taxon>organismal metagenomes</taxon>
    </lineage>
</organism>
<evidence type="ECO:0000256" key="1">
    <source>
        <dbReference type="SAM" id="MobiDB-lite"/>
    </source>
</evidence>
<dbReference type="Gene3D" id="3.40.50.150">
    <property type="entry name" value="Vaccinia Virus protein VP39"/>
    <property type="match status" value="1"/>
</dbReference>
<evidence type="ECO:0000313" key="2">
    <source>
        <dbReference type="EMBL" id="QHS93024.1"/>
    </source>
</evidence>
<dbReference type="AlphaFoldDB" id="A0A6C0BMY3"/>
<accession>A0A6C0BMY3</accession>
<protein>
    <recommendedName>
        <fullName evidence="3">Methyltransferase</fullName>
    </recommendedName>
</protein>
<feature type="region of interest" description="Disordered" evidence="1">
    <location>
        <begin position="226"/>
        <end position="252"/>
    </location>
</feature>